<comment type="caution">
    <text evidence="1">The sequence shown here is derived from an EMBL/GenBank/DDBJ whole genome shotgun (WGS) entry which is preliminary data.</text>
</comment>
<evidence type="ECO:0000313" key="2">
    <source>
        <dbReference type="Proteomes" id="UP000693981"/>
    </source>
</evidence>
<proteinExistence type="predicted"/>
<accession>A0A8T1WUQ3</accession>
<reference evidence="1" key="1">
    <citation type="submission" date="2021-02" db="EMBL/GenBank/DDBJ databases">
        <authorList>
            <person name="Palmer J.M."/>
        </authorList>
    </citation>
    <scope>NUCLEOTIDE SEQUENCE</scope>
    <source>
        <strain evidence="1">SCRP23</strain>
    </source>
</reference>
<sequence>MSGDGLALLSRKDLSMQEWEAKGLLAPAPHYCDHFYDSLRCIPSGIEEKIYANRGKPLHYLELKSALQYEPAMGFRVAIDALYNVKTKGFPIFKVLFSVYPPGAFYQPTRLTGDVFFTTSMDWTSAQISPEFGDGYTTLWGSPSDRLLAVIFDVQTISRHSKTGAITLQQYGWTFLPVLANSRSVDTCSIQLPLFQGDVNLDVLKTATDGLSALVNNVGNYKIPHLSTQPIVNATLSKMIPSQLSVKYNYDGIRIAALKKKAPLSKLLPTSIPKAQFEKDLNQAFANNMGIRHLLF</sequence>
<evidence type="ECO:0000313" key="1">
    <source>
        <dbReference type="EMBL" id="KAG7396424.1"/>
    </source>
</evidence>
<protein>
    <submittedName>
        <fullName evidence="1">Uncharacterized protein</fullName>
    </submittedName>
</protein>
<dbReference type="Proteomes" id="UP000693981">
    <property type="component" value="Unassembled WGS sequence"/>
</dbReference>
<name>A0A8T1WUQ3_9STRA</name>
<keyword evidence="2" id="KW-1185">Reference proteome</keyword>
<organism evidence="1 2">
    <name type="scientific">Phytophthora boehmeriae</name>
    <dbReference type="NCBI Taxonomy" id="109152"/>
    <lineage>
        <taxon>Eukaryota</taxon>
        <taxon>Sar</taxon>
        <taxon>Stramenopiles</taxon>
        <taxon>Oomycota</taxon>
        <taxon>Peronosporomycetes</taxon>
        <taxon>Peronosporales</taxon>
        <taxon>Peronosporaceae</taxon>
        <taxon>Phytophthora</taxon>
    </lineage>
</organism>
<dbReference type="AlphaFoldDB" id="A0A8T1WUQ3"/>
<dbReference type="OrthoDB" id="195644at2759"/>
<dbReference type="EMBL" id="JAGDFL010000156">
    <property type="protein sequence ID" value="KAG7396424.1"/>
    <property type="molecule type" value="Genomic_DNA"/>
</dbReference>
<gene>
    <name evidence="1" type="ORF">PHYBOEH_002292</name>
</gene>